<name>A0A7C4E126_CALS0</name>
<comment type="caution">
    <text evidence="2">The sequence shown here is derived from an EMBL/GenBank/DDBJ whole genome shotgun (WGS) entry which is preliminary data.</text>
</comment>
<dbReference type="PANTHER" id="PTHR34314:SF6">
    <property type="entry name" value="DUF3782 DOMAIN-CONTAINING PROTEIN"/>
    <property type="match status" value="1"/>
</dbReference>
<evidence type="ECO:0008006" key="3">
    <source>
        <dbReference type="Google" id="ProtNLM"/>
    </source>
</evidence>
<dbReference type="EMBL" id="DTCM01000052">
    <property type="protein sequence ID" value="HGL40825.1"/>
    <property type="molecule type" value="Genomic_DNA"/>
</dbReference>
<reference evidence="2" key="1">
    <citation type="journal article" date="2020" name="mSystems">
        <title>Genome- and Community-Level Interaction Insights into Carbon Utilization and Element Cycling Functions of Hydrothermarchaeota in Hydrothermal Sediment.</title>
        <authorList>
            <person name="Zhou Z."/>
            <person name="Liu Y."/>
            <person name="Xu W."/>
            <person name="Pan J."/>
            <person name="Luo Z.H."/>
            <person name="Li M."/>
        </authorList>
    </citation>
    <scope>NUCLEOTIDE SEQUENCE [LARGE SCALE GENOMIC DNA]</scope>
    <source>
        <strain evidence="2">SpSt-613</strain>
        <strain evidence="1">SpSt-669</strain>
    </source>
</reference>
<dbReference type="Gene3D" id="6.10.250.3110">
    <property type="match status" value="1"/>
</dbReference>
<organism evidence="2">
    <name type="scientific">Caldiarchaeum subterraneum</name>
    <dbReference type="NCBI Taxonomy" id="311458"/>
    <lineage>
        <taxon>Archaea</taxon>
        <taxon>Nitrososphaerota</taxon>
        <taxon>Candidatus Caldarchaeales</taxon>
        <taxon>Candidatus Caldarchaeaceae</taxon>
        <taxon>Candidatus Caldarchaeum</taxon>
    </lineage>
</organism>
<dbReference type="PANTHER" id="PTHR34314">
    <property type="entry name" value="CRENARCHAEAL PROTEIN, PUTATIVE-RELATED"/>
    <property type="match status" value="1"/>
</dbReference>
<accession>A0A7C4E126</accession>
<protein>
    <recommendedName>
        <fullName evidence="3">DUF3782 domain-containing protein</fullName>
    </recommendedName>
</protein>
<gene>
    <name evidence="2" type="ORF">ENT82_01200</name>
    <name evidence="1" type="ORF">ENU43_04080</name>
</gene>
<evidence type="ECO:0000313" key="2">
    <source>
        <dbReference type="EMBL" id="HGN89737.1"/>
    </source>
</evidence>
<dbReference type="AlphaFoldDB" id="A0A7C4E126"/>
<dbReference type="EMBL" id="DTAD01000014">
    <property type="protein sequence ID" value="HGN89737.1"/>
    <property type="molecule type" value="Genomic_DNA"/>
</dbReference>
<proteinExistence type="predicted"/>
<sequence>MGTDLKRELLRLLDEDEEFRYAVAGRIGILEILKRLDRLEDNQNKLWENQNRLWEEVRGLREGQEKLWRGQEKLWENVEKLWAEVKNLREGQEKLWEEVRSLREGQNKLWEGQNKLWEEVRSLREGQNKLWVEVKELKKAYQGLSKKVSAGFAELGSALGVTYEMHAAAYVQVLLEELGYPGAKVTRGWALKDGEVLEIDIFCDEPLVVGEVTTRLRDEAEMDREINKLMERVEAVSSKYGKKPFLVILSVGVAPDSLVERLREETEKHGIKLVLGREIEEELSA</sequence>
<evidence type="ECO:0000313" key="1">
    <source>
        <dbReference type="EMBL" id="HGL40825.1"/>
    </source>
</evidence>